<dbReference type="GO" id="GO:0005975">
    <property type="term" value="P:carbohydrate metabolic process"/>
    <property type="evidence" value="ECO:0007669"/>
    <property type="project" value="InterPro"/>
</dbReference>
<evidence type="ECO:0000256" key="1">
    <source>
        <dbReference type="ARBA" id="ARBA00022801"/>
    </source>
</evidence>
<dbReference type="Pfam" id="PF01182">
    <property type="entry name" value="Glucosamine_iso"/>
    <property type="match status" value="1"/>
</dbReference>
<dbReference type="InterPro" id="IPR006148">
    <property type="entry name" value="Glc/Gal-6P_isomerase"/>
</dbReference>
<dbReference type="InterPro" id="IPR004547">
    <property type="entry name" value="Glucosamine6P_isomerase"/>
</dbReference>
<sequence length="268" mass="28246">MRIAPEILDTADDVGREAAVQLADAIAAAAAEGRTFVLGCPSGRSPIATYANLAALVAERDLDLSHVVVALMDEYVEEAGDGFRAIDPALPHSCVGFGRREILGLLNAAASPEHRIPEASLWFPDPAAEAGEYDRALAAAGGIDVFLLASGASDGHVALNPVGAAADTVTRVVPLGEDTRRDNLGTFPTLRSLDEAPRFGVTVGIATIRELSRSVVMVVTGEHKQDTVRRLAAADSYESDWPATVLSECSDARFLVDRSAAELLQTTR</sequence>
<dbReference type="EMBL" id="CP043641">
    <property type="protein sequence ID" value="QNE35783.1"/>
    <property type="molecule type" value="Genomic_DNA"/>
</dbReference>
<gene>
    <name evidence="4" type="ORF">F1C12_12025</name>
</gene>
<dbReference type="PANTHER" id="PTHR11280">
    <property type="entry name" value="GLUCOSAMINE-6-PHOSPHATE ISOMERASE"/>
    <property type="match status" value="1"/>
</dbReference>
<keyword evidence="1" id="KW-0378">Hydrolase</keyword>
<protein>
    <recommendedName>
        <fullName evidence="3">Glucosamine/galactosamine-6-phosphate isomerase domain-containing protein</fullName>
    </recommendedName>
</protein>
<organism evidence="4 5">
    <name type="scientific">Leifsonia shinshuensis</name>
    <dbReference type="NCBI Taxonomy" id="150026"/>
    <lineage>
        <taxon>Bacteria</taxon>
        <taxon>Bacillati</taxon>
        <taxon>Actinomycetota</taxon>
        <taxon>Actinomycetes</taxon>
        <taxon>Micrococcales</taxon>
        <taxon>Microbacteriaceae</taxon>
        <taxon>Leifsonia</taxon>
    </lineage>
</organism>
<dbReference type="RefSeq" id="WP_185275249.1">
    <property type="nucleotide sequence ID" value="NZ_CP043641.1"/>
</dbReference>
<dbReference type="GO" id="GO:0005737">
    <property type="term" value="C:cytoplasm"/>
    <property type="evidence" value="ECO:0007669"/>
    <property type="project" value="TreeGrafter"/>
</dbReference>
<dbReference type="GO" id="GO:0042802">
    <property type="term" value="F:identical protein binding"/>
    <property type="evidence" value="ECO:0007669"/>
    <property type="project" value="TreeGrafter"/>
</dbReference>
<accession>A0A7G6YBB8</accession>
<proteinExistence type="predicted"/>
<evidence type="ECO:0000313" key="5">
    <source>
        <dbReference type="Proteomes" id="UP000515511"/>
    </source>
</evidence>
<dbReference type="GO" id="GO:0019262">
    <property type="term" value="P:N-acetylneuraminate catabolic process"/>
    <property type="evidence" value="ECO:0007669"/>
    <property type="project" value="TreeGrafter"/>
</dbReference>
<dbReference type="Proteomes" id="UP000515511">
    <property type="component" value="Chromosome"/>
</dbReference>
<feature type="domain" description="Glucosamine/galactosamine-6-phosphate isomerase" evidence="3">
    <location>
        <begin position="10"/>
        <end position="247"/>
    </location>
</feature>
<dbReference type="Gene3D" id="3.40.50.1360">
    <property type="match status" value="1"/>
</dbReference>
<dbReference type="SUPFAM" id="SSF100950">
    <property type="entry name" value="NagB/RpiA/CoA transferase-like"/>
    <property type="match status" value="1"/>
</dbReference>
<evidence type="ECO:0000259" key="3">
    <source>
        <dbReference type="Pfam" id="PF01182"/>
    </source>
</evidence>
<keyword evidence="2" id="KW-0119">Carbohydrate metabolism</keyword>
<evidence type="ECO:0000313" key="4">
    <source>
        <dbReference type="EMBL" id="QNE35783.1"/>
    </source>
</evidence>
<dbReference type="PANTHER" id="PTHR11280:SF5">
    <property type="entry name" value="GLUCOSAMINE-6-PHOSPHATE ISOMERASE"/>
    <property type="match status" value="1"/>
</dbReference>
<dbReference type="GO" id="GO:0006043">
    <property type="term" value="P:glucosamine catabolic process"/>
    <property type="evidence" value="ECO:0007669"/>
    <property type="project" value="TreeGrafter"/>
</dbReference>
<dbReference type="AlphaFoldDB" id="A0A7G6YBB8"/>
<dbReference type="GO" id="GO:0004342">
    <property type="term" value="F:glucosamine-6-phosphate deaminase activity"/>
    <property type="evidence" value="ECO:0007669"/>
    <property type="project" value="InterPro"/>
</dbReference>
<dbReference type="GO" id="GO:0006046">
    <property type="term" value="P:N-acetylglucosamine catabolic process"/>
    <property type="evidence" value="ECO:0007669"/>
    <property type="project" value="TreeGrafter"/>
</dbReference>
<dbReference type="InterPro" id="IPR037171">
    <property type="entry name" value="NagB/RpiA_transferase-like"/>
</dbReference>
<evidence type="ECO:0000256" key="2">
    <source>
        <dbReference type="ARBA" id="ARBA00023277"/>
    </source>
</evidence>
<name>A0A7G6YBB8_9MICO</name>
<reference evidence="5" key="1">
    <citation type="submission" date="2019-09" db="EMBL/GenBank/DDBJ databases">
        <title>Antimicrobial potential of Antarctic Bacteria.</title>
        <authorList>
            <person name="Benaud N."/>
            <person name="Edwards R.J."/>
            <person name="Ferrari B.C."/>
        </authorList>
    </citation>
    <scope>NUCLEOTIDE SEQUENCE [LARGE SCALE GENOMIC DNA]</scope>
    <source>
        <strain evidence="5">INR9</strain>
    </source>
</reference>
<dbReference type="KEGG" id="lse:F1C12_12025"/>